<accession>A0A8R7V555</accession>
<dbReference type="Proteomes" id="UP000015106">
    <property type="component" value="Chromosome 7"/>
</dbReference>
<evidence type="ECO:0000313" key="3">
    <source>
        <dbReference type="Proteomes" id="UP000015106"/>
    </source>
</evidence>
<organism evidence="2 3">
    <name type="scientific">Triticum urartu</name>
    <name type="common">Red wild einkorn</name>
    <name type="synonym">Crithodium urartu</name>
    <dbReference type="NCBI Taxonomy" id="4572"/>
    <lineage>
        <taxon>Eukaryota</taxon>
        <taxon>Viridiplantae</taxon>
        <taxon>Streptophyta</taxon>
        <taxon>Embryophyta</taxon>
        <taxon>Tracheophyta</taxon>
        <taxon>Spermatophyta</taxon>
        <taxon>Magnoliopsida</taxon>
        <taxon>Liliopsida</taxon>
        <taxon>Poales</taxon>
        <taxon>Poaceae</taxon>
        <taxon>BOP clade</taxon>
        <taxon>Pooideae</taxon>
        <taxon>Triticodae</taxon>
        <taxon>Triticeae</taxon>
        <taxon>Triticinae</taxon>
        <taxon>Triticum</taxon>
    </lineage>
</organism>
<feature type="region of interest" description="Disordered" evidence="1">
    <location>
        <begin position="1"/>
        <end position="53"/>
    </location>
</feature>
<dbReference type="EnsemblPlants" id="TuG1812G0700001887.01.T01">
    <property type="protein sequence ID" value="TuG1812G0700001887.01.T01.cds265759"/>
    <property type="gene ID" value="TuG1812G0700001887.01"/>
</dbReference>
<feature type="compositionally biased region" description="Basic and acidic residues" evidence="1">
    <location>
        <begin position="38"/>
        <end position="53"/>
    </location>
</feature>
<proteinExistence type="predicted"/>
<reference evidence="3" key="1">
    <citation type="journal article" date="2013" name="Nature">
        <title>Draft genome of the wheat A-genome progenitor Triticum urartu.</title>
        <authorList>
            <person name="Ling H.Q."/>
            <person name="Zhao S."/>
            <person name="Liu D."/>
            <person name="Wang J."/>
            <person name="Sun H."/>
            <person name="Zhang C."/>
            <person name="Fan H."/>
            <person name="Li D."/>
            <person name="Dong L."/>
            <person name="Tao Y."/>
            <person name="Gao C."/>
            <person name="Wu H."/>
            <person name="Li Y."/>
            <person name="Cui Y."/>
            <person name="Guo X."/>
            <person name="Zheng S."/>
            <person name="Wang B."/>
            <person name="Yu K."/>
            <person name="Liang Q."/>
            <person name="Yang W."/>
            <person name="Lou X."/>
            <person name="Chen J."/>
            <person name="Feng M."/>
            <person name="Jian J."/>
            <person name="Zhang X."/>
            <person name="Luo G."/>
            <person name="Jiang Y."/>
            <person name="Liu J."/>
            <person name="Wang Z."/>
            <person name="Sha Y."/>
            <person name="Zhang B."/>
            <person name="Wu H."/>
            <person name="Tang D."/>
            <person name="Shen Q."/>
            <person name="Xue P."/>
            <person name="Zou S."/>
            <person name="Wang X."/>
            <person name="Liu X."/>
            <person name="Wang F."/>
            <person name="Yang Y."/>
            <person name="An X."/>
            <person name="Dong Z."/>
            <person name="Zhang K."/>
            <person name="Zhang X."/>
            <person name="Luo M.C."/>
            <person name="Dvorak J."/>
            <person name="Tong Y."/>
            <person name="Wang J."/>
            <person name="Yang H."/>
            <person name="Li Z."/>
            <person name="Wang D."/>
            <person name="Zhang A."/>
            <person name="Wang J."/>
        </authorList>
    </citation>
    <scope>NUCLEOTIDE SEQUENCE</scope>
    <source>
        <strain evidence="3">cv. G1812</strain>
    </source>
</reference>
<dbReference type="Gramene" id="TuG1812G0700001887.01.T01">
    <property type="protein sequence ID" value="TuG1812G0700001887.01.T01.cds265759"/>
    <property type="gene ID" value="TuG1812G0700001887.01"/>
</dbReference>
<evidence type="ECO:0000313" key="2">
    <source>
        <dbReference type="EnsemblPlants" id="TuG1812G0700001887.01.T01.cds265759"/>
    </source>
</evidence>
<name>A0A8R7V555_TRIUA</name>
<evidence type="ECO:0000256" key="1">
    <source>
        <dbReference type="SAM" id="MobiDB-lite"/>
    </source>
</evidence>
<sequence>MEHGAVFQPNTHHTPFQLVSQEGDHPPCCVVQGTTKHQSSDAHNEHATAKQHH</sequence>
<feature type="compositionally biased region" description="Polar residues" evidence="1">
    <location>
        <begin position="8"/>
        <end position="20"/>
    </location>
</feature>
<keyword evidence="3" id="KW-1185">Reference proteome</keyword>
<protein>
    <submittedName>
        <fullName evidence="2">Uncharacterized protein</fullName>
    </submittedName>
</protein>
<dbReference type="AlphaFoldDB" id="A0A8R7V555"/>
<reference evidence="2" key="2">
    <citation type="submission" date="2018-03" db="EMBL/GenBank/DDBJ databases">
        <title>The Triticum urartu genome reveals the dynamic nature of wheat genome evolution.</title>
        <authorList>
            <person name="Ling H."/>
            <person name="Ma B."/>
            <person name="Shi X."/>
            <person name="Liu H."/>
            <person name="Dong L."/>
            <person name="Sun H."/>
            <person name="Cao Y."/>
            <person name="Gao Q."/>
            <person name="Zheng S."/>
            <person name="Li Y."/>
            <person name="Yu Y."/>
            <person name="Du H."/>
            <person name="Qi M."/>
            <person name="Li Y."/>
            <person name="Yu H."/>
            <person name="Cui Y."/>
            <person name="Wang N."/>
            <person name="Chen C."/>
            <person name="Wu H."/>
            <person name="Zhao Y."/>
            <person name="Zhang J."/>
            <person name="Li Y."/>
            <person name="Zhou W."/>
            <person name="Zhang B."/>
            <person name="Hu W."/>
            <person name="Eijk M."/>
            <person name="Tang J."/>
            <person name="Witsenboer H."/>
            <person name="Zhao S."/>
            <person name="Li Z."/>
            <person name="Zhang A."/>
            <person name="Wang D."/>
            <person name="Liang C."/>
        </authorList>
    </citation>
    <scope>NUCLEOTIDE SEQUENCE [LARGE SCALE GENOMIC DNA]</scope>
    <source>
        <strain evidence="2">cv. G1812</strain>
    </source>
</reference>
<reference evidence="2" key="3">
    <citation type="submission" date="2022-06" db="UniProtKB">
        <authorList>
            <consortium name="EnsemblPlants"/>
        </authorList>
    </citation>
    <scope>IDENTIFICATION</scope>
</reference>